<dbReference type="PANTHER" id="PTHR43205">
    <property type="entry name" value="PROSTAGLANDIN REDUCTASE"/>
    <property type="match status" value="1"/>
</dbReference>
<dbReference type="PANTHER" id="PTHR43205:SF7">
    <property type="entry name" value="PROSTAGLANDIN REDUCTASE 1"/>
    <property type="match status" value="1"/>
</dbReference>
<dbReference type="Gene3D" id="3.40.50.720">
    <property type="entry name" value="NAD(P)-binding Rossmann-like Domain"/>
    <property type="match status" value="1"/>
</dbReference>
<dbReference type="SUPFAM" id="SSF51735">
    <property type="entry name" value="NAD(P)-binding Rossmann-fold domains"/>
    <property type="match status" value="1"/>
</dbReference>
<reference evidence="3 4" key="1">
    <citation type="journal article" date="2019" name="Int. J. Syst. Evol. Microbiol.">
        <title>The Global Catalogue of Microorganisms (GCM) 10K type strain sequencing project: providing services to taxonomists for standard genome sequencing and annotation.</title>
        <authorList>
            <consortium name="The Broad Institute Genomics Platform"/>
            <consortium name="The Broad Institute Genome Sequencing Center for Infectious Disease"/>
            <person name="Wu L."/>
            <person name="Ma J."/>
        </authorList>
    </citation>
    <scope>NUCLEOTIDE SEQUENCE [LARGE SCALE GENOMIC DNA]</scope>
    <source>
        <strain evidence="3 4">JCM 3325</strain>
    </source>
</reference>
<comment type="caution">
    <text evidence="3">The sequence shown here is derived from an EMBL/GenBank/DDBJ whole genome shotgun (WGS) entry which is preliminary data.</text>
</comment>
<proteinExistence type="predicted"/>
<evidence type="ECO:0000259" key="2">
    <source>
        <dbReference type="SMART" id="SM00829"/>
    </source>
</evidence>
<feature type="domain" description="Enoyl reductase (ER)" evidence="2">
    <location>
        <begin position="18"/>
        <end position="348"/>
    </location>
</feature>
<protein>
    <submittedName>
        <fullName evidence="3">NADP-dependent oxidoreductase</fullName>
    </submittedName>
</protein>
<gene>
    <name evidence="3" type="ORF">GCM10010191_86720</name>
</gene>
<dbReference type="InterPro" id="IPR036291">
    <property type="entry name" value="NAD(P)-bd_dom_sf"/>
</dbReference>
<evidence type="ECO:0000313" key="3">
    <source>
        <dbReference type="EMBL" id="GAA2454451.1"/>
    </source>
</evidence>
<dbReference type="InterPro" id="IPR045010">
    <property type="entry name" value="MDR_fam"/>
</dbReference>
<dbReference type="SUPFAM" id="SSF50129">
    <property type="entry name" value="GroES-like"/>
    <property type="match status" value="1"/>
</dbReference>
<dbReference type="InterPro" id="IPR013149">
    <property type="entry name" value="ADH-like_C"/>
</dbReference>
<dbReference type="RefSeq" id="WP_344597389.1">
    <property type="nucleotide sequence ID" value="NZ_BAAARW010000039.1"/>
</dbReference>
<dbReference type="InterPro" id="IPR020843">
    <property type="entry name" value="ER"/>
</dbReference>
<dbReference type="InterPro" id="IPR041694">
    <property type="entry name" value="ADH_N_2"/>
</dbReference>
<accession>A0ABN3KBW4</accession>
<name>A0ABN3KBW4_9ACTN</name>
<dbReference type="CDD" id="cd05288">
    <property type="entry name" value="PGDH"/>
    <property type="match status" value="1"/>
</dbReference>
<dbReference type="Gene3D" id="3.90.180.10">
    <property type="entry name" value="Medium-chain alcohol dehydrogenases, catalytic domain"/>
    <property type="match status" value="1"/>
</dbReference>
<dbReference type="SMART" id="SM00829">
    <property type="entry name" value="PKS_ER"/>
    <property type="match status" value="1"/>
</dbReference>
<dbReference type="InterPro" id="IPR011032">
    <property type="entry name" value="GroES-like_sf"/>
</dbReference>
<keyword evidence="1" id="KW-0560">Oxidoreductase</keyword>
<keyword evidence="4" id="KW-1185">Reference proteome</keyword>
<organism evidence="3 4">
    <name type="scientific">Actinomadura vinacea</name>
    <dbReference type="NCBI Taxonomy" id="115336"/>
    <lineage>
        <taxon>Bacteria</taxon>
        <taxon>Bacillati</taxon>
        <taxon>Actinomycetota</taxon>
        <taxon>Actinomycetes</taxon>
        <taxon>Streptosporangiales</taxon>
        <taxon>Thermomonosporaceae</taxon>
        <taxon>Actinomadura</taxon>
    </lineage>
</organism>
<evidence type="ECO:0000256" key="1">
    <source>
        <dbReference type="ARBA" id="ARBA00023002"/>
    </source>
</evidence>
<evidence type="ECO:0000313" key="4">
    <source>
        <dbReference type="Proteomes" id="UP001501231"/>
    </source>
</evidence>
<dbReference type="Proteomes" id="UP001501231">
    <property type="component" value="Unassembled WGS sequence"/>
</dbReference>
<dbReference type="Pfam" id="PF16884">
    <property type="entry name" value="ADH_N_2"/>
    <property type="match status" value="1"/>
</dbReference>
<sequence>MRTGREWHLVRRPVGSPGDGDVRLVEVEVPDPGPGELLVRNTVMSVEPYMRGRMSDRPSYAEPYALDAPMGGLAVGEVVASGVEGIPVGGRVRHELGWREYALVPAEAAEPVGDDLPASAHLGVLGLTGMTAHVGLLKVGRCRPGDTVLVSAAAGAVGAAVGQIAKAMGCTVIGSAGSADKVRFLTEELGFDAAFSHRDTPVREALAAALDRAGVGVDRGFTGGEGARGGGVDVYFDNVGGEQLEAAIRVMRTSGRIVLCGAISVYNATEPVPGPRNLLLMIWRRLRMEGFLVTDHEEERAAFERDMARWLRDGAVRNVETAVPGGIEAAWPAFLAMLRGGNVGKTVVRLAGTP</sequence>
<dbReference type="Pfam" id="PF00107">
    <property type="entry name" value="ADH_zinc_N"/>
    <property type="match status" value="1"/>
</dbReference>
<dbReference type="EMBL" id="BAAARW010000039">
    <property type="protein sequence ID" value="GAA2454451.1"/>
    <property type="molecule type" value="Genomic_DNA"/>
</dbReference>